<dbReference type="AlphaFoldDB" id="E7C3E6"/>
<organism evidence="1">
    <name type="scientific">uncultured Planctomycetales bacterium HF0130_29M04</name>
    <dbReference type="NCBI Taxonomy" id="723552"/>
    <lineage>
        <taxon>Bacteria</taxon>
        <taxon>Pseudomonadati</taxon>
        <taxon>Planctomycetota</taxon>
        <taxon>Planctomycetia</taxon>
        <taxon>Planctomycetales</taxon>
        <taxon>environmental samples</taxon>
    </lineage>
</organism>
<dbReference type="EMBL" id="GU567971">
    <property type="protein sequence ID" value="ADI21970.1"/>
    <property type="molecule type" value="Genomic_DNA"/>
</dbReference>
<accession>E7C3E6</accession>
<evidence type="ECO:0000313" key="1">
    <source>
        <dbReference type="EMBL" id="ADI21970.1"/>
    </source>
</evidence>
<proteinExistence type="predicted"/>
<name>E7C3E6_9BACT</name>
<sequence length="109" mass="12392">MSIKHERFLVLQDQGQPTGLLEQDQARHWNEPQCSLTLSHTSALATPGTQQHQPSPISQVLGYRLLDSHLGFRIKEMNMLRIDADFQRLLSDELLLIFNTSKKASTPII</sequence>
<protein>
    <submittedName>
        <fullName evidence="1">Uncharacterized protein</fullName>
    </submittedName>
</protein>
<reference evidence="1" key="1">
    <citation type="submission" date="2010-01" db="EMBL/GenBank/DDBJ databases">
        <title>Genome fragments of uncultured bacteria from the North Pacific subtropical Gyre.</title>
        <authorList>
            <person name="Pham V.D."/>
            <person name="Delong E.F."/>
        </authorList>
    </citation>
    <scope>NUCLEOTIDE SEQUENCE</scope>
</reference>